<keyword evidence="3" id="KW-1185">Reference proteome</keyword>
<reference evidence="3" key="1">
    <citation type="journal article" date="2009" name="Science">
        <title>The B73 maize genome: complexity, diversity, and dynamics.</title>
        <authorList>
            <person name="Schnable P.S."/>
            <person name="Ware D."/>
            <person name="Fulton R.S."/>
            <person name="Stein J.C."/>
            <person name="Wei F."/>
            <person name="Pasternak S."/>
            <person name="Liang C."/>
            <person name="Zhang J."/>
            <person name="Fulton L."/>
            <person name="Graves T.A."/>
            <person name="Minx P."/>
            <person name="Reily A.D."/>
            <person name="Courtney L."/>
            <person name="Kruchowski S.S."/>
            <person name="Tomlinson C."/>
            <person name="Strong C."/>
            <person name="Delehaunty K."/>
            <person name="Fronick C."/>
            <person name="Courtney B."/>
            <person name="Rock S.M."/>
            <person name="Belter E."/>
            <person name="Du F."/>
            <person name="Kim K."/>
            <person name="Abbott R.M."/>
            <person name="Cotton M."/>
            <person name="Levy A."/>
            <person name="Marchetto P."/>
            <person name="Ochoa K."/>
            <person name="Jackson S.M."/>
            <person name="Gillam B."/>
            <person name="Chen W."/>
            <person name="Yan L."/>
            <person name="Higginbotham J."/>
            <person name="Cardenas M."/>
            <person name="Waligorski J."/>
            <person name="Applebaum E."/>
            <person name="Phelps L."/>
            <person name="Falcone J."/>
            <person name="Kanchi K."/>
            <person name="Thane T."/>
            <person name="Scimone A."/>
            <person name="Thane N."/>
            <person name="Henke J."/>
            <person name="Wang T."/>
            <person name="Ruppert J."/>
            <person name="Shah N."/>
            <person name="Rotter K."/>
            <person name="Hodges J."/>
            <person name="Ingenthron E."/>
            <person name="Cordes M."/>
            <person name="Kohlberg S."/>
            <person name="Sgro J."/>
            <person name="Delgado B."/>
            <person name="Mead K."/>
            <person name="Chinwalla A."/>
            <person name="Leonard S."/>
            <person name="Crouse K."/>
            <person name="Collura K."/>
            <person name="Kudrna D."/>
            <person name="Currie J."/>
            <person name="He R."/>
            <person name="Angelova A."/>
            <person name="Rajasekar S."/>
            <person name="Mueller T."/>
            <person name="Lomeli R."/>
            <person name="Scara G."/>
            <person name="Ko A."/>
            <person name="Delaney K."/>
            <person name="Wissotski M."/>
            <person name="Lopez G."/>
            <person name="Campos D."/>
            <person name="Braidotti M."/>
            <person name="Ashley E."/>
            <person name="Golser W."/>
            <person name="Kim H."/>
            <person name="Lee S."/>
            <person name="Lin J."/>
            <person name="Dujmic Z."/>
            <person name="Kim W."/>
            <person name="Talag J."/>
            <person name="Zuccolo A."/>
            <person name="Fan C."/>
            <person name="Sebastian A."/>
            <person name="Kramer M."/>
            <person name="Spiegel L."/>
            <person name="Nascimento L."/>
            <person name="Zutavern T."/>
            <person name="Miller B."/>
            <person name="Ambroise C."/>
            <person name="Muller S."/>
            <person name="Spooner W."/>
            <person name="Narechania A."/>
            <person name="Ren L."/>
            <person name="Wei S."/>
            <person name="Kumari S."/>
            <person name="Faga B."/>
            <person name="Levy M.J."/>
            <person name="McMahan L."/>
            <person name="Van Buren P."/>
            <person name="Vaughn M.W."/>
            <person name="Ying K."/>
            <person name="Yeh C.-T."/>
            <person name="Emrich S.J."/>
            <person name="Jia Y."/>
            <person name="Kalyanaraman A."/>
            <person name="Hsia A.-P."/>
            <person name="Barbazuk W.B."/>
            <person name="Baucom R.S."/>
            <person name="Brutnell T.P."/>
            <person name="Carpita N.C."/>
            <person name="Chaparro C."/>
            <person name="Chia J.-M."/>
            <person name="Deragon J.-M."/>
            <person name="Estill J.C."/>
            <person name="Fu Y."/>
            <person name="Jeddeloh J.A."/>
            <person name="Han Y."/>
            <person name="Lee H."/>
            <person name="Li P."/>
            <person name="Lisch D.R."/>
            <person name="Liu S."/>
            <person name="Liu Z."/>
            <person name="Nagel D.H."/>
            <person name="McCann M.C."/>
            <person name="SanMiguel P."/>
            <person name="Myers A.M."/>
            <person name="Nettleton D."/>
            <person name="Nguyen J."/>
            <person name="Penning B.W."/>
            <person name="Ponnala L."/>
            <person name="Schneider K.L."/>
            <person name="Schwartz D.C."/>
            <person name="Sharma A."/>
            <person name="Soderlund C."/>
            <person name="Springer N.M."/>
            <person name="Sun Q."/>
            <person name="Wang H."/>
            <person name="Waterman M."/>
            <person name="Westerman R."/>
            <person name="Wolfgruber T.K."/>
            <person name="Yang L."/>
            <person name="Yu Y."/>
            <person name="Zhang L."/>
            <person name="Zhou S."/>
            <person name="Zhu Q."/>
            <person name="Bennetzen J.L."/>
            <person name="Dawe R.K."/>
            <person name="Jiang J."/>
            <person name="Jiang N."/>
            <person name="Presting G.G."/>
            <person name="Wessler S.R."/>
            <person name="Aluru S."/>
            <person name="Martienssen R.A."/>
            <person name="Clifton S.W."/>
            <person name="McCombie W.R."/>
            <person name="Wing R.A."/>
            <person name="Wilson R.K."/>
        </authorList>
    </citation>
    <scope>NUCLEOTIDE SEQUENCE [LARGE SCALE GENOMIC DNA]</scope>
    <source>
        <strain evidence="3">cv. B73</strain>
    </source>
</reference>
<feature type="compositionally biased region" description="Basic and acidic residues" evidence="1">
    <location>
        <begin position="1"/>
        <end position="11"/>
    </location>
</feature>
<evidence type="ECO:0000313" key="2">
    <source>
        <dbReference type="EnsemblPlants" id="Zm00001eb191770_P001"/>
    </source>
</evidence>
<reference evidence="2" key="2">
    <citation type="submission" date="2019-07" db="EMBL/GenBank/DDBJ databases">
        <authorList>
            <person name="Seetharam A."/>
            <person name="Woodhouse M."/>
            <person name="Cannon E."/>
        </authorList>
    </citation>
    <scope>NUCLEOTIDE SEQUENCE [LARGE SCALE GENOMIC DNA]</scope>
    <source>
        <strain evidence="2">cv. B73</strain>
    </source>
</reference>
<dbReference type="AlphaFoldDB" id="A0A804NWK1"/>
<name>A0A804NWK1_MAIZE</name>
<protein>
    <submittedName>
        <fullName evidence="2">Uncharacterized protein</fullName>
    </submittedName>
</protein>
<proteinExistence type="predicted"/>
<feature type="region of interest" description="Disordered" evidence="1">
    <location>
        <begin position="1"/>
        <end position="42"/>
    </location>
</feature>
<organism evidence="2 3">
    <name type="scientific">Zea mays</name>
    <name type="common">Maize</name>
    <dbReference type="NCBI Taxonomy" id="4577"/>
    <lineage>
        <taxon>Eukaryota</taxon>
        <taxon>Viridiplantae</taxon>
        <taxon>Streptophyta</taxon>
        <taxon>Embryophyta</taxon>
        <taxon>Tracheophyta</taxon>
        <taxon>Spermatophyta</taxon>
        <taxon>Magnoliopsida</taxon>
        <taxon>Liliopsida</taxon>
        <taxon>Poales</taxon>
        <taxon>Poaceae</taxon>
        <taxon>PACMAD clade</taxon>
        <taxon>Panicoideae</taxon>
        <taxon>Andropogonodae</taxon>
        <taxon>Andropogoneae</taxon>
        <taxon>Tripsacinae</taxon>
        <taxon>Zea</taxon>
    </lineage>
</organism>
<reference evidence="2" key="3">
    <citation type="submission" date="2021-05" db="UniProtKB">
        <authorList>
            <consortium name="EnsemblPlants"/>
        </authorList>
    </citation>
    <scope>IDENTIFICATION</scope>
    <source>
        <strain evidence="2">cv. B73</strain>
    </source>
</reference>
<dbReference type="Gramene" id="Zm00001eb191770_T001">
    <property type="protein sequence ID" value="Zm00001eb191770_P001"/>
    <property type="gene ID" value="Zm00001eb191770"/>
</dbReference>
<feature type="compositionally biased region" description="Basic residues" evidence="1">
    <location>
        <begin position="12"/>
        <end position="24"/>
    </location>
</feature>
<evidence type="ECO:0000313" key="3">
    <source>
        <dbReference type="Proteomes" id="UP000007305"/>
    </source>
</evidence>
<dbReference type="EnsemblPlants" id="Zm00001eb191770_T001">
    <property type="protein sequence ID" value="Zm00001eb191770_P001"/>
    <property type="gene ID" value="Zm00001eb191770"/>
</dbReference>
<accession>A0A804NWK1</accession>
<dbReference type="Proteomes" id="UP000007305">
    <property type="component" value="Chromosome 4"/>
</dbReference>
<dbReference type="InParanoid" id="A0A804NWK1"/>
<evidence type="ECO:0000256" key="1">
    <source>
        <dbReference type="SAM" id="MobiDB-lite"/>
    </source>
</evidence>
<sequence length="95" mass="10411">MQDDERRGSEGRRRRRQRPRRFHSIYRSTGSTGRTWGGTAGERPEERIIGGDACAPVAFAGARCACAALTRATADTWAEGKEEGKCGGVELLKRS</sequence>